<proteinExistence type="predicted"/>
<dbReference type="Pfam" id="PF00048">
    <property type="entry name" value="IL8"/>
    <property type="match status" value="1"/>
</dbReference>
<dbReference type="GO" id="GO:0008009">
    <property type="term" value="F:chemokine activity"/>
    <property type="evidence" value="ECO:0007669"/>
    <property type="project" value="InterPro"/>
</dbReference>
<keyword evidence="4" id="KW-1185">Reference proteome</keyword>
<dbReference type="InterPro" id="IPR001811">
    <property type="entry name" value="Chemokine_IL8-like_dom"/>
</dbReference>
<sequence length="46" mass="5274">MDLPCVDAVMFITDQGKILCARPNIHWVKMKIKEIESKRAESDKAN</sequence>
<reference evidence="3" key="1">
    <citation type="thesis" date="2020" institute="ProQuest LLC" country="789 East Eisenhower Parkway, Ann Arbor, MI, USA">
        <title>Comparative Genomics and Chromosome Evolution.</title>
        <authorList>
            <person name="Mudd A.B."/>
        </authorList>
    </citation>
    <scope>NUCLEOTIDE SEQUENCE</scope>
    <source>
        <strain evidence="3">Female2</strain>
        <tissue evidence="3">Blood</tissue>
    </source>
</reference>
<evidence type="ECO:0000313" key="4">
    <source>
        <dbReference type="Proteomes" id="UP000812440"/>
    </source>
</evidence>
<comment type="caution">
    <text evidence="3">The sequence shown here is derived from an EMBL/GenBank/DDBJ whole genome shotgun (WGS) entry which is preliminary data.</text>
</comment>
<dbReference type="GO" id="GO:0006955">
    <property type="term" value="P:immune response"/>
    <property type="evidence" value="ECO:0007669"/>
    <property type="project" value="InterPro"/>
</dbReference>
<dbReference type="Gene3D" id="2.40.50.40">
    <property type="match status" value="1"/>
</dbReference>
<dbReference type="OrthoDB" id="9930747at2759"/>
<dbReference type="SUPFAM" id="SSF54117">
    <property type="entry name" value="Interleukin 8-like chemokines"/>
    <property type="match status" value="1"/>
</dbReference>
<keyword evidence="1" id="KW-0202">Cytokine</keyword>
<evidence type="ECO:0000259" key="2">
    <source>
        <dbReference type="Pfam" id="PF00048"/>
    </source>
</evidence>
<evidence type="ECO:0000256" key="1">
    <source>
        <dbReference type="ARBA" id="ARBA00022514"/>
    </source>
</evidence>
<name>A0A8T2JSR7_9PIPI</name>
<feature type="domain" description="Chemokine interleukin-8-like" evidence="2">
    <location>
        <begin position="5"/>
        <end position="34"/>
    </location>
</feature>
<dbReference type="AlphaFoldDB" id="A0A8T2JSR7"/>
<dbReference type="Proteomes" id="UP000812440">
    <property type="component" value="Chromosome 5"/>
</dbReference>
<accession>A0A8T2JSR7</accession>
<protein>
    <recommendedName>
        <fullName evidence="2">Chemokine interleukin-8-like domain-containing protein</fullName>
    </recommendedName>
</protein>
<dbReference type="EMBL" id="JAACNH010000004">
    <property type="protein sequence ID" value="KAG8445571.1"/>
    <property type="molecule type" value="Genomic_DNA"/>
</dbReference>
<evidence type="ECO:0000313" key="3">
    <source>
        <dbReference type="EMBL" id="KAG8445571.1"/>
    </source>
</evidence>
<gene>
    <name evidence="3" type="ORF">GDO86_010373</name>
</gene>
<organism evidence="3 4">
    <name type="scientific">Hymenochirus boettgeri</name>
    <name type="common">Congo dwarf clawed frog</name>
    <dbReference type="NCBI Taxonomy" id="247094"/>
    <lineage>
        <taxon>Eukaryota</taxon>
        <taxon>Metazoa</taxon>
        <taxon>Chordata</taxon>
        <taxon>Craniata</taxon>
        <taxon>Vertebrata</taxon>
        <taxon>Euteleostomi</taxon>
        <taxon>Amphibia</taxon>
        <taxon>Batrachia</taxon>
        <taxon>Anura</taxon>
        <taxon>Pipoidea</taxon>
        <taxon>Pipidae</taxon>
        <taxon>Pipinae</taxon>
        <taxon>Hymenochirus</taxon>
    </lineage>
</organism>
<dbReference type="InterPro" id="IPR036048">
    <property type="entry name" value="Interleukin_8-like_sf"/>
</dbReference>
<dbReference type="GO" id="GO:0005615">
    <property type="term" value="C:extracellular space"/>
    <property type="evidence" value="ECO:0007669"/>
    <property type="project" value="UniProtKB-KW"/>
</dbReference>